<accession>A0ABW7TST3</accession>
<dbReference type="InterPro" id="IPR009241">
    <property type="entry name" value="HigB-like"/>
</dbReference>
<dbReference type="RefSeq" id="WP_051743127.1">
    <property type="nucleotide sequence ID" value="NZ_JBIRUQ010000007.1"/>
</dbReference>
<evidence type="ECO:0000313" key="3">
    <source>
        <dbReference type="Proteomes" id="UP001611263"/>
    </source>
</evidence>
<evidence type="ECO:0000256" key="1">
    <source>
        <dbReference type="SAM" id="MobiDB-lite"/>
    </source>
</evidence>
<proteinExistence type="predicted"/>
<organism evidence="2 3">
    <name type="scientific">Nocardia carnea</name>
    <dbReference type="NCBI Taxonomy" id="37328"/>
    <lineage>
        <taxon>Bacteria</taxon>
        <taxon>Bacillati</taxon>
        <taxon>Actinomycetota</taxon>
        <taxon>Actinomycetes</taxon>
        <taxon>Mycobacteriales</taxon>
        <taxon>Nocardiaceae</taxon>
        <taxon>Nocardia</taxon>
    </lineage>
</organism>
<dbReference type="GeneID" id="93509461"/>
<dbReference type="EMBL" id="JBIRUQ010000007">
    <property type="protein sequence ID" value="MFI1464088.1"/>
    <property type="molecule type" value="Genomic_DNA"/>
</dbReference>
<evidence type="ECO:0000313" key="2">
    <source>
        <dbReference type="EMBL" id="MFI1464088.1"/>
    </source>
</evidence>
<gene>
    <name evidence="2" type="ORF">ACH4WX_25485</name>
</gene>
<protein>
    <submittedName>
        <fullName evidence="2">Type II toxin-antitoxin system RelE/ParE family toxin</fullName>
    </submittedName>
</protein>
<comment type="caution">
    <text evidence="2">The sequence shown here is derived from an EMBL/GenBank/DDBJ whole genome shotgun (WGS) entry which is preliminary data.</text>
</comment>
<sequence length="77" mass="8925">MAHQPGERTPGQESSNPRTGKDAKYLSQKLYELRFAAEGVNRRITYTFDPPRKVITLTTFRKQGRTKHARSRAHARR</sequence>
<feature type="region of interest" description="Disordered" evidence="1">
    <location>
        <begin position="1"/>
        <end position="25"/>
    </location>
</feature>
<reference evidence="2 3" key="1">
    <citation type="submission" date="2024-10" db="EMBL/GenBank/DDBJ databases">
        <title>The Natural Products Discovery Center: Release of the First 8490 Sequenced Strains for Exploring Actinobacteria Biosynthetic Diversity.</title>
        <authorList>
            <person name="Kalkreuter E."/>
            <person name="Kautsar S.A."/>
            <person name="Yang D."/>
            <person name="Bader C.D."/>
            <person name="Teijaro C.N."/>
            <person name="Fluegel L."/>
            <person name="Davis C.M."/>
            <person name="Simpson J.R."/>
            <person name="Lauterbach L."/>
            <person name="Steele A.D."/>
            <person name="Gui C."/>
            <person name="Meng S."/>
            <person name="Li G."/>
            <person name="Viehrig K."/>
            <person name="Ye F."/>
            <person name="Su P."/>
            <person name="Kiefer A.F."/>
            <person name="Nichols A."/>
            <person name="Cepeda A.J."/>
            <person name="Yan W."/>
            <person name="Fan B."/>
            <person name="Jiang Y."/>
            <person name="Adhikari A."/>
            <person name="Zheng C.-J."/>
            <person name="Schuster L."/>
            <person name="Cowan T.M."/>
            <person name="Smanski M.J."/>
            <person name="Chevrette M.G."/>
            <person name="De Carvalho L.P.S."/>
            <person name="Shen B."/>
        </authorList>
    </citation>
    <scope>NUCLEOTIDE SEQUENCE [LARGE SCALE GENOMIC DNA]</scope>
    <source>
        <strain evidence="2 3">NPDC020568</strain>
    </source>
</reference>
<dbReference type="Pfam" id="PF05973">
    <property type="entry name" value="Gp49"/>
    <property type="match status" value="1"/>
</dbReference>
<dbReference type="Proteomes" id="UP001611263">
    <property type="component" value="Unassembled WGS sequence"/>
</dbReference>
<keyword evidence="3" id="KW-1185">Reference proteome</keyword>
<name>A0ABW7TST3_9NOCA</name>